<evidence type="ECO:0000313" key="3">
    <source>
        <dbReference type="Proteomes" id="UP000287166"/>
    </source>
</evidence>
<comment type="caution">
    <text evidence="2">The sequence shown here is derived from an EMBL/GenBank/DDBJ whole genome shotgun (WGS) entry which is preliminary data.</text>
</comment>
<dbReference type="RefSeq" id="XP_027618175.1">
    <property type="nucleotide sequence ID" value="XM_027762374.1"/>
</dbReference>
<gene>
    <name evidence="2" type="ORF">SCP_1005090</name>
</gene>
<dbReference type="GeneID" id="38784179"/>
<sequence>MPLTVARASNCTSSGHTRVAVCALRPPTHRRSPRCSPPSLSRGEYTFGTKPSPPDEPPPLVWDPVTARRTRHPAPRSTSAKPLPVRPERCVHADGRARETSCGARLALALSSAPMPSADERLQVLRPDTEMCAVALLPRSATRVVLRPGLGSLHSARKVLAAASARIAHCYPRLPLEISEKWGEASAAGSPARSGGGLAVLSVELRVQGYAAVRSPSGFAVRAIA</sequence>
<dbReference type="EMBL" id="BFAD01000010">
    <property type="protein sequence ID" value="GBE87262.1"/>
    <property type="molecule type" value="Genomic_DNA"/>
</dbReference>
<accession>A0A401GYN0</accession>
<protein>
    <submittedName>
        <fullName evidence="2">Uncharacterized protein</fullName>
    </submittedName>
</protein>
<dbReference type="Proteomes" id="UP000287166">
    <property type="component" value="Unassembled WGS sequence"/>
</dbReference>
<proteinExistence type="predicted"/>
<dbReference type="AlphaFoldDB" id="A0A401GYN0"/>
<name>A0A401GYN0_9APHY</name>
<keyword evidence="3" id="KW-1185">Reference proteome</keyword>
<feature type="region of interest" description="Disordered" evidence="1">
    <location>
        <begin position="27"/>
        <end position="64"/>
    </location>
</feature>
<evidence type="ECO:0000313" key="2">
    <source>
        <dbReference type="EMBL" id="GBE87262.1"/>
    </source>
</evidence>
<evidence type="ECO:0000256" key="1">
    <source>
        <dbReference type="SAM" id="MobiDB-lite"/>
    </source>
</evidence>
<reference evidence="2 3" key="1">
    <citation type="journal article" date="2018" name="Sci. Rep.">
        <title>Genome sequence of the cauliflower mushroom Sparassis crispa (Hanabiratake) and its association with beneficial usage.</title>
        <authorList>
            <person name="Kiyama R."/>
            <person name="Furutani Y."/>
            <person name="Kawaguchi K."/>
            <person name="Nakanishi T."/>
        </authorList>
    </citation>
    <scope>NUCLEOTIDE SEQUENCE [LARGE SCALE GENOMIC DNA]</scope>
</reference>
<dbReference type="InParanoid" id="A0A401GYN0"/>
<organism evidence="2 3">
    <name type="scientific">Sparassis crispa</name>
    <dbReference type="NCBI Taxonomy" id="139825"/>
    <lineage>
        <taxon>Eukaryota</taxon>
        <taxon>Fungi</taxon>
        <taxon>Dikarya</taxon>
        <taxon>Basidiomycota</taxon>
        <taxon>Agaricomycotina</taxon>
        <taxon>Agaricomycetes</taxon>
        <taxon>Polyporales</taxon>
        <taxon>Sparassidaceae</taxon>
        <taxon>Sparassis</taxon>
    </lineage>
</organism>
<feature type="compositionally biased region" description="Pro residues" evidence="1">
    <location>
        <begin position="51"/>
        <end position="61"/>
    </location>
</feature>